<sequence>MKLIIAGATGYVATELIRQSLRRPDVTSVVALARKSTTAPSDVASPDAAKLTSVVVKDYETGPYDDATRKALAGADACIWTVAITPSKSSAFPFEEVRRVCQSSTLAGLRAIHGAGSNKPFRFLYMSGIAAERDQTKKPPFKPEYSLMRGQTENDILAYTAEHKDVEPIIVKPGLITSNRIFQDWIMAPLVGVVAGVPSIPLSALASVMLDQAINGAKTDTILAAELAQMGKDLAEKQAK</sequence>
<evidence type="ECO:0000313" key="3">
    <source>
        <dbReference type="Proteomes" id="UP001642406"/>
    </source>
</evidence>
<evidence type="ECO:0000313" key="2">
    <source>
        <dbReference type="EMBL" id="CAK7224501.1"/>
    </source>
</evidence>
<proteinExistence type="predicted"/>
<dbReference type="PANTHER" id="PTHR14097:SF9">
    <property type="entry name" value="EPIMERASE, PUTATIVE (AFU_ORTHOLOGUE AFUA_8G07320)-RELATED"/>
    <property type="match status" value="1"/>
</dbReference>
<dbReference type="SUPFAM" id="SSF51735">
    <property type="entry name" value="NAD(P)-binding Rossmann-fold domains"/>
    <property type="match status" value="1"/>
</dbReference>
<organism evidence="2 3">
    <name type="scientific">Sporothrix bragantina</name>
    <dbReference type="NCBI Taxonomy" id="671064"/>
    <lineage>
        <taxon>Eukaryota</taxon>
        <taxon>Fungi</taxon>
        <taxon>Dikarya</taxon>
        <taxon>Ascomycota</taxon>
        <taxon>Pezizomycotina</taxon>
        <taxon>Sordariomycetes</taxon>
        <taxon>Sordariomycetidae</taxon>
        <taxon>Ophiostomatales</taxon>
        <taxon>Ophiostomataceae</taxon>
        <taxon>Sporothrix</taxon>
    </lineage>
</organism>
<evidence type="ECO:0000259" key="1">
    <source>
        <dbReference type="Pfam" id="PF13460"/>
    </source>
</evidence>
<name>A0ABP0BY26_9PEZI</name>
<dbReference type="InterPro" id="IPR016040">
    <property type="entry name" value="NAD(P)-bd_dom"/>
</dbReference>
<dbReference type="Proteomes" id="UP001642406">
    <property type="component" value="Unassembled WGS sequence"/>
</dbReference>
<protein>
    <recommendedName>
        <fullName evidence="1">NAD(P)-binding domain-containing protein</fullName>
    </recommendedName>
</protein>
<dbReference type="Gene3D" id="3.40.50.720">
    <property type="entry name" value="NAD(P)-binding Rossmann-like Domain"/>
    <property type="match status" value="1"/>
</dbReference>
<dbReference type="Pfam" id="PF13460">
    <property type="entry name" value="NAD_binding_10"/>
    <property type="match status" value="1"/>
</dbReference>
<keyword evidence="3" id="KW-1185">Reference proteome</keyword>
<gene>
    <name evidence="2" type="ORF">SBRCBS47491_005573</name>
</gene>
<feature type="domain" description="NAD(P)-binding" evidence="1">
    <location>
        <begin position="7"/>
        <end position="212"/>
    </location>
</feature>
<dbReference type="PANTHER" id="PTHR14097">
    <property type="entry name" value="OXIDOREDUCTASE HTATIP2"/>
    <property type="match status" value="1"/>
</dbReference>
<dbReference type="EMBL" id="CAWUHC010000049">
    <property type="protein sequence ID" value="CAK7224501.1"/>
    <property type="molecule type" value="Genomic_DNA"/>
</dbReference>
<dbReference type="InterPro" id="IPR036291">
    <property type="entry name" value="NAD(P)-bd_dom_sf"/>
</dbReference>
<comment type="caution">
    <text evidence="2">The sequence shown here is derived from an EMBL/GenBank/DDBJ whole genome shotgun (WGS) entry which is preliminary data.</text>
</comment>
<reference evidence="2 3" key="1">
    <citation type="submission" date="2024-01" db="EMBL/GenBank/DDBJ databases">
        <authorList>
            <person name="Allen C."/>
            <person name="Tagirdzhanova G."/>
        </authorList>
    </citation>
    <scope>NUCLEOTIDE SEQUENCE [LARGE SCALE GENOMIC DNA]</scope>
</reference>
<accession>A0ABP0BY26</accession>